<evidence type="ECO:0000259" key="2">
    <source>
        <dbReference type="PROSITE" id="PS51084"/>
    </source>
</evidence>
<dbReference type="InterPro" id="IPR052908">
    <property type="entry name" value="AP-4-A_phosphorylase"/>
</dbReference>
<dbReference type="GO" id="GO:0003824">
    <property type="term" value="F:catalytic activity"/>
    <property type="evidence" value="ECO:0007669"/>
    <property type="project" value="InterPro"/>
</dbReference>
<dbReference type="InterPro" id="IPR036265">
    <property type="entry name" value="HIT-like_sf"/>
</dbReference>
<dbReference type="Pfam" id="PF01230">
    <property type="entry name" value="HIT"/>
    <property type="match status" value="1"/>
</dbReference>
<name>A0A381YY49_9ZZZZ</name>
<dbReference type="PROSITE" id="PS51084">
    <property type="entry name" value="HIT_2"/>
    <property type="match status" value="1"/>
</dbReference>
<accession>A0A381YY49</accession>
<reference evidence="3" key="1">
    <citation type="submission" date="2018-05" db="EMBL/GenBank/DDBJ databases">
        <authorList>
            <person name="Lanie J.A."/>
            <person name="Ng W.-L."/>
            <person name="Kazmierczak K.M."/>
            <person name="Andrzejewski T.M."/>
            <person name="Davidsen T.M."/>
            <person name="Wayne K.J."/>
            <person name="Tettelin H."/>
            <person name="Glass J.I."/>
            <person name="Rusch D."/>
            <person name="Podicherti R."/>
            <person name="Tsui H.-C.T."/>
            <person name="Winkler M.E."/>
        </authorList>
    </citation>
    <scope>NUCLEOTIDE SEQUENCE</scope>
</reference>
<dbReference type="InterPro" id="IPR039383">
    <property type="entry name" value="FHIT"/>
</dbReference>
<organism evidence="3">
    <name type="scientific">marine metagenome</name>
    <dbReference type="NCBI Taxonomy" id="408172"/>
    <lineage>
        <taxon>unclassified sequences</taxon>
        <taxon>metagenomes</taxon>
        <taxon>ecological metagenomes</taxon>
    </lineage>
</organism>
<feature type="domain" description="HIT" evidence="2">
    <location>
        <begin position="1"/>
        <end position="112"/>
    </location>
</feature>
<dbReference type="InterPro" id="IPR011146">
    <property type="entry name" value="HIT-like"/>
</dbReference>
<proteinExistence type="predicted"/>
<sequence>MFSAVEQSGLPDEESFVLHRGSTAFAMLNIYPYTSGHTMVMPKRPVGSLADLTDAEHAELWSMVRDAVAAIEAAYLPGGVNVGLNQGRAAGAGIPEHLHVHCVARWTGDTNFMTATAGVRVLPEALAESWAKLREHWPA</sequence>
<keyword evidence="1" id="KW-0547">Nucleotide-binding</keyword>
<dbReference type="AlphaFoldDB" id="A0A381YY49"/>
<protein>
    <recommendedName>
        <fullName evidence="2">HIT domain-containing protein</fullName>
    </recommendedName>
</protein>
<dbReference type="Gene3D" id="3.30.428.10">
    <property type="entry name" value="HIT-like"/>
    <property type="match status" value="1"/>
</dbReference>
<dbReference type="EMBL" id="UINC01019340">
    <property type="protein sequence ID" value="SVA81864.1"/>
    <property type="molecule type" value="Genomic_DNA"/>
</dbReference>
<dbReference type="SUPFAM" id="SSF54197">
    <property type="entry name" value="HIT-like"/>
    <property type="match status" value="1"/>
</dbReference>
<gene>
    <name evidence="3" type="ORF">METZ01_LOCUS134718</name>
</gene>
<dbReference type="CDD" id="cd01275">
    <property type="entry name" value="FHIT"/>
    <property type="match status" value="1"/>
</dbReference>
<dbReference type="PANTHER" id="PTHR42997">
    <property type="entry name" value="HIT FAMILY HYDROLASE"/>
    <property type="match status" value="1"/>
</dbReference>
<evidence type="ECO:0000256" key="1">
    <source>
        <dbReference type="ARBA" id="ARBA00022741"/>
    </source>
</evidence>
<evidence type="ECO:0000313" key="3">
    <source>
        <dbReference type="EMBL" id="SVA81864.1"/>
    </source>
</evidence>
<dbReference type="GO" id="GO:0000166">
    <property type="term" value="F:nucleotide binding"/>
    <property type="evidence" value="ECO:0007669"/>
    <property type="project" value="UniProtKB-KW"/>
</dbReference>
<dbReference type="PANTHER" id="PTHR42997:SF1">
    <property type="entry name" value="AP-4-A PHOSPHORYLASE"/>
    <property type="match status" value="1"/>
</dbReference>